<dbReference type="EMBL" id="RXIH01000041">
    <property type="protein sequence ID" value="RZN55553.1"/>
    <property type="molecule type" value="Genomic_DNA"/>
</dbReference>
<evidence type="ECO:0000256" key="7">
    <source>
        <dbReference type="ARBA" id="ARBA00023268"/>
    </source>
</evidence>
<evidence type="ECO:0000313" key="15">
    <source>
        <dbReference type="Proteomes" id="UP000316080"/>
    </source>
</evidence>
<organism evidence="13 15">
    <name type="scientific">Thermoproteota archaeon</name>
    <dbReference type="NCBI Taxonomy" id="2056631"/>
    <lineage>
        <taxon>Archaea</taxon>
        <taxon>Thermoproteota</taxon>
    </lineage>
</organism>
<keyword evidence="5" id="KW-0808">Transferase</keyword>
<gene>
    <name evidence="14" type="ORF">DSO09_02395</name>
    <name evidence="13" type="ORF">EF809_05075</name>
</gene>
<feature type="domain" description="Nucleotidyl transferase" evidence="11">
    <location>
        <begin position="3"/>
        <end position="235"/>
    </location>
</feature>
<keyword evidence="8" id="KW-0012">Acyltransferase</keyword>
<proteinExistence type="inferred from homology"/>
<evidence type="ECO:0000256" key="4">
    <source>
        <dbReference type="ARBA" id="ARBA00007947"/>
    </source>
</evidence>
<evidence type="ECO:0000256" key="10">
    <source>
        <dbReference type="ARBA" id="ARBA00048493"/>
    </source>
</evidence>
<dbReference type="InterPro" id="IPR011004">
    <property type="entry name" value="Trimer_LpxA-like_sf"/>
</dbReference>
<evidence type="ECO:0000256" key="6">
    <source>
        <dbReference type="ARBA" id="ARBA00022695"/>
    </source>
</evidence>
<dbReference type="InterPro" id="IPR001451">
    <property type="entry name" value="Hexapep"/>
</dbReference>
<dbReference type="Pfam" id="PF00132">
    <property type="entry name" value="Hexapep"/>
    <property type="match status" value="1"/>
</dbReference>
<evidence type="ECO:0000256" key="5">
    <source>
        <dbReference type="ARBA" id="ARBA00022679"/>
    </source>
</evidence>
<dbReference type="AlphaFoldDB" id="A0A520KEM6"/>
<dbReference type="Pfam" id="PF25087">
    <property type="entry name" value="GMPPB_C"/>
    <property type="match status" value="1"/>
</dbReference>
<evidence type="ECO:0000259" key="12">
    <source>
        <dbReference type="Pfam" id="PF25087"/>
    </source>
</evidence>
<dbReference type="Gene3D" id="2.160.10.10">
    <property type="entry name" value="Hexapeptide repeat proteins"/>
    <property type="match status" value="1"/>
</dbReference>
<dbReference type="SUPFAM" id="SSF51161">
    <property type="entry name" value="Trimeric LpxA-like enzymes"/>
    <property type="match status" value="1"/>
</dbReference>
<evidence type="ECO:0000256" key="9">
    <source>
        <dbReference type="ARBA" id="ARBA00048247"/>
    </source>
</evidence>
<evidence type="ECO:0000256" key="8">
    <source>
        <dbReference type="ARBA" id="ARBA00023315"/>
    </source>
</evidence>
<dbReference type="PANTHER" id="PTHR43584">
    <property type="entry name" value="NUCLEOTIDYL TRANSFERASE"/>
    <property type="match status" value="1"/>
</dbReference>
<dbReference type="InterPro" id="IPR056729">
    <property type="entry name" value="GMPPB_C"/>
</dbReference>
<sequence length="424" mass="47043">MTKGIILAAGKGTRLDPFTISRPKHLIPIAGAPLIEHIINTLKENGINEIIIVINYMGELIKSYLGDGSKFSIKINYVEQKTLEGTAHALYSCRDLINNESFIAIYGDIVFHPSIISTLLSSYNEKYFGVILGVHVKNIKDFGLLITDGEFLTKIEEKPDVNESGIINGGMYIFKPEIFKFIEKTEKSIRGEIELTSSINMAIKENKKFLIVKSEEDKWIDVGKPWDILDANKLLMDVKVNKKIIHGDVEDGVHINGNVVIEKNAKILSGTYIEGPVWISSGCRVGPNCYIRPYTYLCKNVRVGNACEIKNSIIMEDTNISHLSYIGDSVIGAKCNIGAGTIIANLKFNESTVKVKIKGEKIDSGKRKLGAFIGDNVKTGINVSINPGVKIGPNCWIAPNTFVYKDVPKNSFLTQKFEIELKEK</sequence>
<evidence type="ECO:0000256" key="3">
    <source>
        <dbReference type="ARBA" id="ARBA00007707"/>
    </source>
</evidence>
<keyword evidence="7" id="KW-0511">Multifunctional enzyme</keyword>
<feature type="domain" description="Mannose-1-phosphate guanyltransferase C-terminal" evidence="12">
    <location>
        <begin position="273"/>
        <end position="356"/>
    </location>
</feature>
<dbReference type="NCBIfam" id="TIGR03992">
    <property type="entry name" value="Arch_glmU"/>
    <property type="match status" value="1"/>
</dbReference>
<dbReference type="InterPro" id="IPR005835">
    <property type="entry name" value="NTP_transferase_dom"/>
</dbReference>
<dbReference type="Proteomes" id="UP000316080">
    <property type="component" value="Unassembled WGS sequence"/>
</dbReference>
<dbReference type="InterPro" id="IPR050065">
    <property type="entry name" value="GlmU-like"/>
</dbReference>
<keyword evidence="6" id="KW-0548">Nucleotidyltransferase</keyword>
<name>A0A520KEM6_9CREN</name>
<comment type="similarity">
    <text evidence="4">In the N-terminal section; belongs to the N-acetylglucosamine-1-phosphate uridyltransferase family.</text>
</comment>
<reference evidence="14 16" key="1">
    <citation type="journal article" date="2019" name="Nat. Microbiol.">
        <title>Expanding anaerobic alkane metabolism in the domain of Archaea.</title>
        <authorList>
            <person name="Wang Y."/>
            <person name="Wegener G."/>
            <person name="Hou J."/>
            <person name="Wang F."/>
            <person name="Xiao X."/>
        </authorList>
    </citation>
    <scope>NUCLEOTIDE SEQUENCE [LARGE SCALE GENOMIC DNA]</scope>
    <source>
        <strain evidence="14">WYZ-LMO11</strain>
    </source>
</reference>
<accession>A0A520KEM6</accession>
<evidence type="ECO:0000256" key="2">
    <source>
        <dbReference type="ARBA" id="ARBA00005208"/>
    </source>
</evidence>
<comment type="catalytic activity">
    <reaction evidence="9">
        <text>alpha-D-glucosamine 1-phosphate + acetyl-CoA = N-acetyl-alpha-D-glucosamine 1-phosphate + CoA + H(+)</text>
        <dbReference type="Rhea" id="RHEA:13725"/>
        <dbReference type="ChEBI" id="CHEBI:15378"/>
        <dbReference type="ChEBI" id="CHEBI:57287"/>
        <dbReference type="ChEBI" id="CHEBI:57288"/>
        <dbReference type="ChEBI" id="CHEBI:57776"/>
        <dbReference type="ChEBI" id="CHEBI:58516"/>
        <dbReference type="EC" id="2.3.1.157"/>
    </reaction>
</comment>
<dbReference type="SUPFAM" id="SSF53448">
    <property type="entry name" value="Nucleotide-diphospho-sugar transferases"/>
    <property type="match status" value="1"/>
</dbReference>
<reference evidence="13 15" key="2">
    <citation type="journal article" date="2019" name="Nat. Microbiol.">
        <title>Wide diversity of methane and short-chain alkane metabolisms in uncultured archaea.</title>
        <authorList>
            <person name="Borrel G."/>
            <person name="Adam P.S."/>
            <person name="McKay L.J."/>
            <person name="Chen L.X."/>
            <person name="Sierra-Garcia I.N."/>
            <person name="Sieber C.M."/>
            <person name="Letourneur Q."/>
            <person name="Ghozlane A."/>
            <person name="Andersen G.L."/>
            <person name="Li W.J."/>
            <person name="Hallam S.J."/>
            <person name="Muyzer G."/>
            <person name="de Oliveira V.M."/>
            <person name="Inskeep W.P."/>
            <person name="Banfield J.F."/>
            <person name="Gribaldo S."/>
        </authorList>
    </citation>
    <scope>NUCLEOTIDE SEQUENCE [LARGE SCALE GENOMIC DNA]</scope>
    <source>
        <strain evidence="13">Verst-YHS</strain>
    </source>
</reference>
<dbReference type="InterPro" id="IPR023915">
    <property type="entry name" value="Bifunctiontional_GlmU_arc-type"/>
</dbReference>
<comment type="pathway">
    <text evidence="1">Nucleotide-sugar biosynthesis; UDP-N-acetyl-alpha-D-glucosamine biosynthesis; N-acetyl-alpha-D-glucosamine 1-phosphate from alpha-D-glucosamine 6-phosphate (route II): step 2/2.</text>
</comment>
<dbReference type="Proteomes" id="UP000317265">
    <property type="component" value="Unassembled WGS sequence"/>
</dbReference>
<comment type="caution">
    <text evidence="13">The sequence shown here is derived from an EMBL/GenBank/DDBJ whole genome shotgun (WGS) entry which is preliminary data.</text>
</comment>
<dbReference type="GO" id="GO:0019134">
    <property type="term" value="F:glucosamine-1-phosphate N-acetyltransferase activity"/>
    <property type="evidence" value="ECO:0007669"/>
    <property type="project" value="UniProtKB-EC"/>
</dbReference>
<comment type="catalytic activity">
    <reaction evidence="10">
        <text>N-acetyl-alpha-D-glucosamine 1-phosphate + UTP + H(+) = UDP-N-acetyl-alpha-D-glucosamine + diphosphate</text>
        <dbReference type="Rhea" id="RHEA:13509"/>
        <dbReference type="ChEBI" id="CHEBI:15378"/>
        <dbReference type="ChEBI" id="CHEBI:33019"/>
        <dbReference type="ChEBI" id="CHEBI:46398"/>
        <dbReference type="ChEBI" id="CHEBI:57705"/>
        <dbReference type="ChEBI" id="CHEBI:57776"/>
        <dbReference type="EC" id="2.7.7.23"/>
    </reaction>
</comment>
<evidence type="ECO:0000259" key="11">
    <source>
        <dbReference type="Pfam" id="PF00483"/>
    </source>
</evidence>
<comment type="pathway">
    <text evidence="2">Nucleotide-sugar biosynthesis; UDP-N-acetyl-alpha-D-glucosamine biosynthesis; UDP-N-acetyl-alpha-D-glucosamine from N-acetyl-alpha-D-glucosamine 1-phosphate: step 1/1.</text>
</comment>
<dbReference type="GO" id="GO:0006048">
    <property type="term" value="P:UDP-N-acetylglucosamine biosynthetic process"/>
    <property type="evidence" value="ECO:0007669"/>
    <property type="project" value="UniProtKB-UniPathway"/>
</dbReference>
<dbReference type="InterPro" id="IPR029044">
    <property type="entry name" value="Nucleotide-diphossugar_trans"/>
</dbReference>
<dbReference type="CDD" id="cd05636">
    <property type="entry name" value="LbH_G1P_TT_C_like"/>
    <property type="match status" value="1"/>
</dbReference>
<evidence type="ECO:0000256" key="1">
    <source>
        <dbReference type="ARBA" id="ARBA00005166"/>
    </source>
</evidence>
<evidence type="ECO:0000313" key="16">
    <source>
        <dbReference type="Proteomes" id="UP000317265"/>
    </source>
</evidence>
<dbReference type="UniPathway" id="UPA00113">
    <property type="reaction ID" value="UER00532"/>
</dbReference>
<dbReference type="CDD" id="cd04181">
    <property type="entry name" value="NTP_transferase"/>
    <property type="match status" value="1"/>
</dbReference>
<evidence type="ECO:0000313" key="13">
    <source>
        <dbReference type="EMBL" id="RZN55553.1"/>
    </source>
</evidence>
<evidence type="ECO:0000313" key="14">
    <source>
        <dbReference type="EMBL" id="TDA39392.1"/>
    </source>
</evidence>
<protein>
    <submittedName>
        <fullName evidence="13">Uncharacterized protein</fullName>
    </submittedName>
</protein>
<comment type="similarity">
    <text evidence="3">In the C-terminal section; belongs to the transferase hexapeptide repeat family.</text>
</comment>
<dbReference type="Pfam" id="PF00483">
    <property type="entry name" value="NTP_transferase"/>
    <property type="match status" value="1"/>
</dbReference>
<dbReference type="EMBL" id="QNVI01000028">
    <property type="protein sequence ID" value="TDA39392.1"/>
    <property type="molecule type" value="Genomic_DNA"/>
</dbReference>
<dbReference type="Gene3D" id="3.90.550.10">
    <property type="entry name" value="Spore Coat Polysaccharide Biosynthesis Protein SpsA, Chain A"/>
    <property type="match status" value="1"/>
</dbReference>
<dbReference type="GO" id="GO:0003977">
    <property type="term" value="F:UDP-N-acetylglucosamine diphosphorylase activity"/>
    <property type="evidence" value="ECO:0007669"/>
    <property type="project" value="UniProtKB-EC"/>
</dbReference>
<dbReference type="PANTHER" id="PTHR43584:SF8">
    <property type="entry name" value="N-ACETYLMURAMATE ALPHA-1-PHOSPHATE URIDYLYLTRANSFERASE"/>
    <property type="match status" value="1"/>
</dbReference>